<organism evidence="2 3">
    <name type="scientific">Pleurodeles waltl</name>
    <name type="common">Iberian ribbed newt</name>
    <dbReference type="NCBI Taxonomy" id="8319"/>
    <lineage>
        <taxon>Eukaryota</taxon>
        <taxon>Metazoa</taxon>
        <taxon>Chordata</taxon>
        <taxon>Craniata</taxon>
        <taxon>Vertebrata</taxon>
        <taxon>Euteleostomi</taxon>
        <taxon>Amphibia</taxon>
        <taxon>Batrachia</taxon>
        <taxon>Caudata</taxon>
        <taxon>Salamandroidea</taxon>
        <taxon>Salamandridae</taxon>
        <taxon>Pleurodelinae</taxon>
        <taxon>Pleurodeles</taxon>
    </lineage>
</organism>
<dbReference type="Proteomes" id="UP001066276">
    <property type="component" value="Chromosome 4_1"/>
</dbReference>
<evidence type="ECO:0000313" key="3">
    <source>
        <dbReference type="Proteomes" id="UP001066276"/>
    </source>
</evidence>
<reference evidence="2" key="1">
    <citation type="journal article" date="2022" name="bioRxiv">
        <title>Sequencing and chromosome-scale assembly of the giantPleurodeles waltlgenome.</title>
        <authorList>
            <person name="Brown T."/>
            <person name="Elewa A."/>
            <person name="Iarovenko S."/>
            <person name="Subramanian E."/>
            <person name="Araus A.J."/>
            <person name="Petzold A."/>
            <person name="Susuki M."/>
            <person name="Suzuki K.-i.T."/>
            <person name="Hayashi T."/>
            <person name="Toyoda A."/>
            <person name="Oliveira C."/>
            <person name="Osipova E."/>
            <person name="Leigh N.D."/>
            <person name="Simon A."/>
            <person name="Yun M.H."/>
        </authorList>
    </citation>
    <scope>NUCLEOTIDE SEQUENCE</scope>
    <source>
        <strain evidence="2">20211129_DDA</strain>
        <tissue evidence="2">Liver</tissue>
    </source>
</reference>
<feature type="compositionally biased region" description="Low complexity" evidence="1">
    <location>
        <begin position="177"/>
        <end position="191"/>
    </location>
</feature>
<comment type="caution">
    <text evidence="2">The sequence shown here is derived from an EMBL/GenBank/DDBJ whole genome shotgun (WGS) entry which is preliminary data.</text>
</comment>
<evidence type="ECO:0000256" key="1">
    <source>
        <dbReference type="SAM" id="MobiDB-lite"/>
    </source>
</evidence>
<evidence type="ECO:0000313" key="2">
    <source>
        <dbReference type="EMBL" id="KAJ1171194.1"/>
    </source>
</evidence>
<sequence length="222" mass="23119">MIIRRFWEAIIRSPDPKLFLAAVVGYGKPHQVKGCVCTLHGAAPDLRLSPGSLRVSSTLPGPNGTPGGGETAAAALLSPPPGCPGSIPQARSTSQTGAAAPPGRRPRTGVQGRLRSLRAFFLVRAAPAPQPMGVRSRSTGPDTLMTFAAPLARSGHAKRSRRSSLSPAGQAQPRPPSCRSGRSGRSDGTGSEILDRSSRQAPQGSEGHEDVWNGVLHSARPH</sequence>
<keyword evidence="3" id="KW-1185">Reference proteome</keyword>
<proteinExistence type="predicted"/>
<feature type="region of interest" description="Disordered" evidence="1">
    <location>
        <begin position="151"/>
        <end position="222"/>
    </location>
</feature>
<gene>
    <name evidence="2" type="ORF">NDU88_003064</name>
</gene>
<name>A0AAV7T4D2_PLEWA</name>
<dbReference type="AlphaFoldDB" id="A0AAV7T4D2"/>
<protein>
    <submittedName>
        <fullName evidence="2">Uncharacterized protein</fullName>
    </submittedName>
</protein>
<dbReference type="EMBL" id="JANPWB010000007">
    <property type="protein sequence ID" value="KAJ1171194.1"/>
    <property type="molecule type" value="Genomic_DNA"/>
</dbReference>
<feature type="region of interest" description="Disordered" evidence="1">
    <location>
        <begin position="78"/>
        <end position="111"/>
    </location>
</feature>
<feature type="region of interest" description="Disordered" evidence="1">
    <location>
        <begin position="53"/>
        <end position="72"/>
    </location>
</feature>
<accession>A0AAV7T4D2</accession>